<dbReference type="SUPFAM" id="SSF46689">
    <property type="entry name" value="Homeodomain-like"/>
    <property type="match status" value="1"/>
</dbReference>
<dbReference type="GO" id="GO:0003700">
    <property type="term" value="F:DNA-binding transcription factor activity"/>
    <property type="evidence" value="ECO:0007669"/>
    <property type="project" value="InterPro"/>
</dbReference>
<reference evidence="5 6" key="1">
    <citation type="submission" date="2024-04" db="EMBL/GenBank/DDBJ databases">
        <title>Novel genus in family Flammeovirgaceae.</title>
        <authorList>
            <person name="Nguyen T.H."/>
            <person name="Vuong T.Q."/>
            <person name="Le H."/>
            <person name="Kim S.-G."/>
        </authorList>
    </citation>
    <scope>NUCLEOTIDE SEQUENCE [LARGE SCALE GENOMIC DNA]</scope>
    <source>
        <strain evidence="5 6">JCM 23209</strain>
    </source>
</reference>
<evidence type="ECO:0000256" key="2">
    <source>
        <dbReference type="ARBA" id="ARBA00023125"/>
    </source>
</evidence>
<gene>
    <name evidence="5" type="ORF">AAG747_24470</name>
</gene>
<accession>A0AAW9S1P2</accession>
<dbReference type="Pfam" id="PF12833">
    <property type="entry name" value="HTH_18"/>
    <property type="match status" value="1"/>
</dbReference>
<dbReference type="PANTHER" id="PTHR43280:SF32">
    <property type="entry name" value="TRANSCRIPTIONAL REGULATORY PROTEIN"/>
    <property type="match status" value="1"/>
</dbReference>
<dbReference type="Gene3D" id="1.10.10.60">
    <property type="entry name" value="Homeodomain-like"/>
    <property type="match status" value="1"/>
</dbReference>
<keyword evidence="6" id="KW-1185">Reference proteome</keyword>
<dbReference type="InterPro" id="IPR018060">
    <property type="entry name" value="HTH_AraC"/>
</dbReference>
<keyword evidence="2" id="KW-0238">DNA-binding</keyword>
<dbReference type="RefSeq" id="WP_346823881.1">
    <property type="nucleotide sequence ID" value="NZ_JBDKWZ010000019.1"/>
</dbReference>
<organism evidence="5 6">
    <name type="scientific">Rapidithrix thailandica</name>
    <dbReference type="NCBI Taxonomy" id="413964"/>
    <lineage>
        <taxon>Bacteria</taxon>
        <taxon>Pseudomonadati</taxon>
        <taxon>Bacteroidota</taxon>
        <taxon>Cytophagia</taxon>
        <taxon>Cytophagales</taxon>
        <taxon>Flammeovirgaceae</taxon>
        <taxon>Rapidithrix</taxon>
    </lineage>
</organism>
<dbReference type="SMART" id="SM00342">
    <property type="entry name" value="HTH_ARAC"/>
    <property type="match status" value="1"/>
</dbReference>
<sequence length="289" mass="33195">MSKINEYDLGHLQKVLSGSERGERYIYLPLNNAEYTIQEPYRSTYYGIGLVHQGEVNLYTGLTKNHISGPSIVVMGPSLIKRWELMQKGFQSESLLFLPEFLQERFADVSFLNSFPFFTCGGKFISSLTEAQFDNFKVLFGLIRKKAIQTSLYDVEAIRGYTYSMINELAALYDQVHQETQTVHPLEKKFKQALFKYFKKERSVNFYADMLHVHPKHLTQTIKAVTGNTVSEWIHNLVILEAKVALQDQTVTVAELAHALNFPDQSTFGKFFKKYSGLSPTAYRTHLTF</sequence>
<evidence type="ECO:0000313" key="6">
    <source>
        <dbReference type="Proteomes" id="UP001403385"/>
    </source>
</evidence>
<protein>
    <submittedName>
        <fullName evidence="5">Helix-turn-helix domain-containing protein</fullName>
    </submittedName>
</protein>
<dbReference type="GO" id="GO:0043565">
    <property type="term" value="F:sequence-specific DNA binding"/>
    <property type="evidence" value="ECO:0007669"/>
    <property type="project" value="InterPro"/>
</dbReference>
<feature type="domain" description="HTH araC/xylS-type" evidence="4">
    <location>
        <begin position="188"/>
        <end position="286"/>
    </location>
</feature>
<proteinExistence type="predicted"/>
<dbReference type="Proteomes" id="UP001403385">
    <property type="component" value="Unassembled WGS sequence"/>
</dbReference>
<dbReference type="PROSITE" id="PS01124">
    <property type="entry name" value="HTH_ARAC_FAMILY_2"/>
    <property type="match status" value="1"/>
</dbReference>
<evidence type="ECO:0000259" key="4">
    <source>
        <dbReference type="PROSITE" id="PS01124"/>
    </source>
</evidence>
<evidence type="ECO:0000256" key="3">
    <source>
        <dbReference type="ARBA" id="ARBA00023163"/>
    </source>
</evidence>
<dbReference type="PANTHER" id="PTHR43280">
    <property type="entry name" value="ARAC-FAMILY TRANSCRIPTIONAL REGULATOR"/>
    <property type="match status" value="1"/>
</dbReference>
<dbReference type="InterPro" id="IPR009057">
    <property type="entry name" value="Homeodomain-like_sf"/>
</dbReference>
<evidence type="ECO:0000256" key="1">
    <source>
        <dbReference type="ARBA" id="ARBA00023015"/>
    </source>
</evidence>
<keyword evidence="3" id="KW-0804">Transcription</keyword>
<evidence type="ECO:0000313" key="5">
    <source>
        <dbReference type="EMBL" id="MEN7551099.1"/>
    </source>
</evidence>
<keyword evidence="1" id="KW-0805">Transcription regulation</keyword>
<dbReference type="AlphaFoldDB" id="A0AAW9S1P2"/>
<dbReference type="EMBL" id="JBDKWZ010000019">
    <property type="protein sequence ID" value="MEN7551099.1"/>
    <property type="molecule type" value="Genomic_DNA"/>
</dbReference>
<comment type="caution">
    <text evidence="5">The sequence shown here is derived from an EMBL/GenBank/DDBJ whole genome shotgun (WGS) entry which is preliminary data.</text>
</comment>
<name>A0AAW9S1P2_9BACT</name>